<feature type="transmembrane region" description="Helical" evidence="9">
    <location>
        <begin position="191"/>
        <end position="217"/>
    </location>
</feature>
<comment type="caution">
    <text evidence="11">The sequence shown here is derived from an EMBL/GenBank/DDBJ whole genome shotgun (WGS) entry which is preliminary data.</text>
</comment>
<feature type="transmembrane region" description="Helical" evidence="9">
    <location>
        <begin position="115"/>
        <end position="141"/>
    </location>
</feature>
<dbReference type="Pfam" id="PF00795">
    <property type="entry name" value="CN_hydrolase"/>
    <property type="match status" value="1"/>
</dbReference>
<evidence type="ECO:0000256" key="7">
    <source>
        <dbReference type="ARBA" id="ARBA00023136"/>
    </source>
</evidence>
<keyword evidence="12" id="KW-1185">Reference proteome</keyword>
<protein>
    <recommendedName>
        <fullName evidence="9">Apolipoprotein N-acyltransferase</fullName>
        <shortName evidence="9">ALP N-acyltransferase</shortName>
        <ecNumber evidence="9">2.3.1.269</ecNumber>
    </recommendedName>
</protein>
<dbReference type="GO" id="GO:0016410">
    <property type="term" value="F:N-acyltransferase activity"/>
    <property type="evidence" value="ECO:0007669"/>
    <property type="project" value="UniProtKB-UniRule"/>
</dbReference>
<comment type="subcellular location">
    <subcellularLocation>
        <location evidence="1 9">Cell membrane</location>
        <topology evidence="1 9">Multi-pass membrane protein</topology>
    </subcellularLocation>
</comment>
<sequence>MVKLNLKEIFVNRFQKFTWKHFPSHKDLFLCFLSGVLFSSTFHSLNFLPQWFRNFNFILLSPLFFSLMNLNKIHKTKVRIFHFIVLVFIFSFPLEFIGFTWIFTSIKYFFGYSTLLTSLVYFLICSLSCIYYLFLLSPFFILSQFKKDKYFKIIYLFIISILMATLEHIYPRLSNWYFGYSFYYNINLSQIASILGSYGLSFILFYSNLSFSFLFYSKTNLSSILYKKSYINLGVLSSFIIILNIISPYIFITNDNKFIKIGFIQPNFTVIQINNDLTIDQDKKQENLEKLLINLDNPKLDLIILPESAIYYQFGFSPEKMTDIVNTSKKLQTPILLQSVLPSDSKENLRFKNKYSDIIEIEAAESKSFVIYPNGNTSNFYTKWKLMPLGEELPFSHLFPKIADKYLIETKQTIKLLNGNKAIPLNFKNYKIGIFICYDSIDESLSNLLSQNGAQFFVNQSNFLWMAKSNATFVFSIINQFKAIETNKSLLFLTNNGPTLLFNKNGEVIFNNKTIFSQNAGYLEIPVNQDISFYSKYFLEIKYIFVLISIICLILFFRKLI</sequence>
<evidence type="ECO:0000256" key="6">
    <source>
        <dbReference type="ARBA" id="ARBA00022989"/>
    </source>
</evidence>
<evidence type="ECO:0000256" key="4">
    <source>
        <dbReference type="ARBA" id="ARBA00022679"/>
    </source>
</evidence>
<dbReference type="InterPro" id="IPR004563">
    <property type="entry name" value="Apolipo_AcylTrfase"/>
</dbReference>
<evidence type="ECO:0000313" key="12">
    <source>
        <dbReference type="Proteomes" id="UP000437748"/>
    </source>
</evidence>
<dbReference type="Gene3D" id="3.60.110.10">
    <property type="entry name" value="Carbon-nitrogen hydrolase"/>
    <property type="match status" value="1"/>
</dbReference>
<dbReference type="GO" id="GO:0042158">
    <property type="term" value="P:lipoprotein biosynthetic process"/>
    <property type="evidence" value="ECO:0007669"/>
    <property type="project" value="UniProtKB-UniRule"/>
</dbReference>
<keyword evidence="8 9" id="KW-0012">Acyltransferase</keyword>
<dbReference type="EMBL" id="WFLM01000006">
    <property type="protein sequence ID" value="KAB8036505.1"/>
    <property type="molecule type" value="Genomic_DNA"/>
</dbReference>
<dbReference type="InterPro" id="IPR036526">
    <property type="entry name" value="C-N_Hydrolase_sf"/>
</dbReference>
<keyword evidence="6 9" id="KW-1133">Transmembrane helix</keyword>
<keyword evidence="3 9" id="KW-1003">Cell membrane</keyword>
<accession>A0A6N6VNW0</accession>
<reference evidence="11 12" key="1">
    <citation type="submission" date="2019-10" db="EMBL/GenBank/DDBJ databases">
        <title>New species of Slilvanegrellaceae.</title>
        <authorList>
            <person name="Pitt A."/>
            <person name="Hahn M.W."/>
        </authorList>
    </citation>
    <scope>NUCLEOTIDE SEQUENCE [LARGE SCALE GENOMIC DNA]</scope>
    <source>
        <strain evidence="11 12">SP-Ram-0.45-NSY-1</strain>
    </source>
</reference>
<name>A0A6N6VNW0_9BACT</name>
<keyword evidence="11" id="KW-0449">Lipoprotein</keyword>
<evidence type="ECO:0000256" key="9">
    <source>
        <dbReference type="HAMAP-Rule" id="MF_01148"/>
    </source>
</evidence>
<keyword evidence="7 9" id="KW-0472">Membrane</keyword>
<dbReference type="GO" id="GO:0005886">
    <property type="term" value="C:plasma membrane"/>
    <property type="evidence" value="ECO:0007669"/>
    <property type="project" value="UniProtKB-SubCell"/>
</dbReference>
<feature type="transmembrane region" description="Helical" evidence="9">
    <location>
        <begin position="537"/>
        <end position="557"/>
    </location>
</feature>
<dbReference type="UniPathway" id="UPA00666"/>
<organism evidence="11 12">
    <name type="scientific">Silvanigrella paludirubra</name>
    <dbReference type="NCBI Taxonomy" id="2499159"/>
    <lineage>
        <taxon>Bacteria</taxon>
        <taxon>Pseudomonadati</taxon>
        <taxon>Bdellovibrionota</taxon>
        <taxon>Oligoflexia</taxon>
        <taxon>Silvanigrellales</taxon>
        <taxon>Silvanigrellaceae</taxon>
        <taxon>Silvanigrella</taxon>
    </lineage>
</organism>
<evidence type="ECO:0000256" key="8">
    <source>
        <dbReference type="ARBA" id="ARBA00023315"/>
    </source>
</evidence>
<dbReference type="PANTHER" id="PTHR38686">
    <property type="entry name" value="APOLIPOPROTEIN N-ACYLTRANSFERASE"/>
    <property type="match status" value="1"/>
</dbReference>
<dbReference type="PROSITE" id="PS50263">
    <property type="entry name" value="CN_HYDROLASE"/>
    <property type="match status" value="1"/>
</dbReference>
<dbReference type="InterPro" id="IPR003010">
    <property type="entry name" value="C-N_Hydrolase"/>
</dbReference>
<evidence type="ECO:0000256" key="5">
    <source>
        <dbReference type="ARBA" id="ARBA00022692"/>
    </source>
</evidence>
<dbReference type="InterPro" id="IPR045378">
    <property type="entry name" value="LNT_N"/>
</dbReference>
<dbReference type="NCBIfam" id="TIGR00546">
    <property type="entry name" value="lnt"/>
    <property type="match status" value="1"/>
</dbReference>
<dbReference type="EC" id="2.3.1.269" evidence="9"/>
<gene>
    <name evidence="9 11" type="primary">lnt</name>
    <name evidence="11" type="ORF">GCL60_15375</name>
</gene>
<dbReference type="HAMAP" id="MF_01148">
    <property type="entry name" value="Lnt"/>
    <property type="match status" value="1"/>
</dbReference>
<evidence type="ECO:0000313" key="11">
    <source>
        <dbReference type="EMBL" id="KAB8036505.1"/>
    </source>
</evidence>
<dbReference type="AlphaFoldDB" id="A0A6N6VNW0"/>
<comment type="function">
    <text evidence="9">Catalyzes the phospholipid dependent N-acylation of the N-terminal cysteine of apolipoprotein, the last step in lipoprotein maturation.</text>
</comment>
<keyword evidence="5 9" id="KW-0812">Transmembrane</keyword>
<comment type="catalytic activity">
    <reaction evidence="9">
        <text>N-terminal S-1,2-diacyl-sn-glyceryl-L-cysteinyl-[lipoprotein] + a glycerophospholipid = N-acyl-S-1,2-diacyl-sn-glyceryl-L-cysteinyl-[lipoprotein] + a 2-acyl-sn-glycero-3-phospholipid + H(+)</text>
        <dbReference type="Rhea" id="RHEA:48228"/>
        <dbReference type="Rhea" id="RHEA-COMP:14681"/>
        <dbReference type="Rhea" id="RHEA-COMP:14684"/>
        <dbReference type="ChEBI" id="CHEBI:15378"/>
        <dbReference type="ChEBI" id="CHEBI:136912"/>
        <dbReference type="ChEBI" id="CHEBI:140656"/>
        <dbReference type="ChEBI" id="CHEBI:140657"/>
        <dbReference type="ChEBI" id="CHEBI:140660"/>
        <dbReference type="EC" id="2.3.1.269"/>
    </reaction>
</comment>
<feature type="transmembrane region" description="Helical" evidence="9">
    <location>
        <begin position="229"/>
        <end position="251"/>
    </location>
</feature>
<dbReference type="PANTHER" id="PTHR38686:SF1">
    <property type="entry name" value="APOLIPOPROTEIN N-ACYLTRANSFERASE"/>
    <property type="match status" value="1"/>
</dbReference>
<dbReference type="SUPFAM" id="SSF56317">
    <property type="entry name" value="Carbon-nitrogen hydrolase"/>
    <property type="match status" value="1"/>
</dbReference>
<evidence type="ECO:0000256" key="3">
    <source>
        <dbReference type="ARBA" id="ARBA00022475"/>
    </source>
</evidence>
<proteinExistence type="inferred from homology"/>
<evidence type="ECO:0000256" key="2">
    <source>
        <dbReference type="ARBA" id="ARBA00010065"/>
    </source>
</evidence>
<feature type="transmembrane region" description="Helical" evidence="9">
    <location>
        <begin position="51"/>
        <end position="68"/>
    </location>
</feature>
<comment type="similarity">
    <text evidence="2 9">Belongs to the CN hydrolase family. Apolipoprotein N-acyltransferase subfamily.</text>
</comment>
<dbReference type="Proteomes" id="UP000437748">
    <property type="component" value="Unassembled WGS sequence"/>
</dbReference>
<evidence type="ECO:0000259" key="10">
    <source>
        <dbReference type="PROSITE" id="PS50263"/>
    </source>
</evidence>
<evidence type="ECO:0000256" key="1">
    <source>
        <dbReference type="ARBA" id="ARBA00004651"/>
    </source>
</evidence>
<feature type="transmembrane region" description="Helical" evidence="9">
    <location>
        <begin position="80"/>
        <end position="103"/>
    </location>
</feature>
<keyword evidence="4 9" id="KW-0808">Transferase</keyword>
<feature type="transmembrane region" description="Helical" evidence="9">
    <location>
        <begin position="153"/>
        <end position="171"/>
    </location>
</feature>
<feature type="domain" description="CN hydrolase" evidence="10">
    <location>
        <begin position="259"/>
        <end position="527"/>
    </location>
</feature>
<comment type="pathway">
    <text evidence="9">Protein modification; lipoprotein biosynthesis (N-acyl transfer).</text>
</comment>
<dbReference type="Pfam" id="PF20154">
    <property type="entry name" value="LNT_N"/>
    <property type="match status" value="1"/>
</dbReference>
<feature type="transmembrane region" description="Helical" evidence="9">
    <location>
        <begin position="28"/>
        <end position="45"/>
    </location>
</feature>